<evidence type="ECO:0000313" key="2">
    <source>
        <dbReference type="EMBL" id="QDT33165.1"/>
    </source>
</evidence>
<dbReference type="InterPro" id="IPR001279">
    <property type="entry name" value="Metallo-B-lactamas"/>
</dbReference>
<dbReference type="Proteomes" id="UP000315724">
    <property type="component" value="Chromosome"/>
</dbReference>
<evidence type="ECO:0000313" key="3">
    <source>
        <dbReference type="Proteomes" id="UP000315724"/>
    </source>
</evidence>
<dbReference type="Gene3D" id="3.60.15.10">
    <property type="entry name" value="Ribonuclease Z/Hydroxyacylglutathione hydrolase-like"/>
    <property type="match status" value="1"/>
</dbReference>
<organism evidence="2 3">
    <name type="scientific">Thalassoglobus polymorphus</name>
    <dbReference type="NCBI Taxonomy" id="2527994"/>
    <lineage>
        <taxon>Bacteria</taxon>
        <taxon>Pseudomonadati</taxon>
        <taxon>Planctomycetota</taxon>
        <taxon>Planctomycetia</taxon>
        <taxon>Planctomycetales</taxon>
        <taxon>Planctomycetaceae</taxon>
        <taxon>Thalassoglobus</taxon>
    </lineage>
</organism>
<dbReference type="CDD" id="cd16279">
    <property type="entry name" value="metallo-hydrolase-like_MBL-fold"/>
    <property type="match status" value="1"/>
</dbReference>
<dbReference type="InterPro" id="IPR036866">
    <property type="entry name" value="RibonucZ/Hydroxyglut_hydro"/>
</dbReference>
<keyword evidence="3" id="KW-1185">Reference proteome</keyword>
<gene>
    <name evidence="2" type="primary">phnP</name>
    <name evidence="2" type="ORF">Mal48_24180</name>
</gene>
<dbReference type="SUPFAM" id="SSF56281">
    <property type="entry name" value="Metallo-hydrolase/oxidoreductase"/>
    <property type="match status" value="1"/>
</dbReference>
<proteinExistence type="predicted"/>
<dbReference type="EMBL" id="CP036267">
    <property type="protein sequence ID" value="QDT33165.1"/>
    <property type="molecule type" value="Genomic_DNA"/>
</dbReference>
<dbReference type="AlphaFoldDB" id="A0A517QNI2"/>
<dbReference type="EC" id="3.1.4.55" evidence="2"/>
<dbReference type="RefSeq" id="WP_231739994.1">
    <property type="nucleotide sequence ID" value="NZ_CP036267.1"/>
</dbReference>
<accession>A0A517QNI2</accession>
<keyword evidence="2" id="KW-0378">Hydrolase</keyword>
<feature type="domain" description="Metallo-beta-lactamase" evidence="1">
    <location>
        <begin position="40"/>
        <end position="232"/>
    </location>
</feature>
<name>A0A517QNI2_9PLAN</name>
<dbReference type="Pfam" id="PF12706">
    <property type="entry name" value="Lactamase_B_2"/>
    <property type="match status" value="1"/>
</dbReference>
<sequence>MSVDESPRMTLLGTATSMGVPMIGCQCPVCTSKNPKDKRLRTSVAVHNGDSTFLIDTGPELRQQLIRESIEMIEAVVYTHGHADHILGLDDLRIFGFKKKEPVPVYCEDAVEETIRRTFSYAFDETVKKSLHSRPMLTFREIGLRPFELCGLTIQPIRLIHGRLPVLGYRINDVAFCTDVSQIPDESWPLLEGLRVLVLGAIHFEPHPTHFNIEGALEVVERLQPQQTFLTHVSHRLGYEETNLQLPDGVELSYDQQVIML</sequence>
<dbReference type="GO" id="GO:0103043">
    <property type="term" value="F:phosphoribosyl 1,2-cyclic phosphate phosphodiesterase activity"/>
    <property type="evidence" value="ECO:0007669"/>
    <property type="project" value="UniProtKB-EC"/>
</dbReference>
<reference evidence="2 3" key="1">
    <citation type="submission" date="2019-02" db="EMBL/GenBank/DDBJ databases">
        <title>Deep-cultivation of Planctomycetes and their phenomic and genomic characterization uncovers novel biology.</title>
        <authorList>
            <person name="Wiegand S."/>
            <person name="Jogler M."/>
            <person name="Boedeker C."/>
            <person name="Pinto D."/>
            <person name="Vollmers J."/>
            <person name="Rivas-Marin E."/>
            <person name="Kohn T."/>
            <person name="Peeters S.H."/>
            <person name="Heuer A."/>
            <person name="Rast P."/>
            <person name="Oberbeckmann S."/>
            <person name="Bunk B."/>
            <person name="Jeske O."/>
            <person name="Meyerdierks A."/>
            <person name="Storesund J.E."/>
            <person name="Kallscheuer N."/>
            <person name="Luecker S."/>
            <person name="Lage O.M."/>
            <person name="Pohl T."/>
            <person name="Merkel B.J."/>
            <person name="Hornburger P."/>
            <person name="Mueller R.-W."/>
            <person name="Bruemmer F."/>
            <person name="Labrenz M."/>
            <person name="Spormann A.M."/>
            <person name="Op den Camp H."/>
            <person name="Overmann J."/>
            <person name="Amann R."/>
            <person name="Jetten M.S.M."/>
            <person name="Mascher T."/>
            <person name="Medema M.H."/>
            <person name="Devos D.P."/>
            <person name="Kaster A.-K."/>
            <person name="Ovreas L."/>
            <person name="Rohde M."/>
            <person name="Galperin M.Y."/>
            <person name="Jogler C."/>
        </authorList>
    </citation>
    <scope>NUCLEOTIDE SEQUENCE [LARGE SCALE GENOMIC DNA]</scope>
    <source>
        <strain evidence="2 3">Mal48</strain>
    </source>
</reference>
<evidence type="ECO:0000259" key="1">
    <source>
        <dbReference type="SMART" id="SM00849"/>
    </source>
</evidence>
<dbReference type="PANTHER" id="PTHR42663">
    <property type="entry name" value="HYDROLASE C777.06C-RELATED-RELATED"/>
    <property type="match status" value="1"/>
</dbReference>
<protein>
    <submittedName>
        <fullName evidence="2">Phosphoribosyl 1,2-cyclic phosphodiesterase</fullName>
        <ecNumber evidence="2">3.1.4.55</ecNumber>
    </submittedName>
</protein>
<dbReference type="SMART" id="SM00849">
    <property type="entry name" value="Lactamase_B"/>
    <property type="match status" value="1"/>
</dbReference>
<dbReference type="PANTHER" id="PTHR42663:SF6">
    <property type="entry name" value="HYDROLASE C777.06C-RELATED"/>
    <property type="match status" value="1"/>
</dbReference>
<dbReference type="KEGG" id="tpol:Mal48_24180"/>